<dbReference type="AlphaFoldDB" id="A0A3D8JV58"/>
<feature type="region of interest" description="Disordered" evidence="1">
    <location>
        <begin position="1"/>
        <end position="83"/>
    </location>
</feature>
<feature type="compositionally biased region" description="Basic and acidic residues" evidence="1">
    <location>
        <begin position="9"/>
        <end position="20"/>
    </location>
</feature>
<feature type="compositionally biased region" description="Basic and acidic residues" evidence="1">
    <location>
        <begin position="29"/>
        <end position="48"/>
    </location>
</feature>
<dbReference type="RefSeq" id="WP_115535795.1">
    <property type="nucleotide sequence ID" value="NZ_QRGA01000013.1"/>
</dbReference>
<reference evidence="2 3" key="1">
    <citation type="submission" date="2018-08" db="EMBL/GenBank/DDBJ databases">
        <title>Paraburkholderia sp. DHOM06 isolated from forest soil.</title>
        <authorList>
            <person name="Gao Z.-H."/>
            <person name="Qiu L.-H."/>
        </authorList>
    </citation>
    <scope>NUCLEOTIDE SEQUENCE [LARGE SCALE GENOMIC DNA]</scope>
    <source>
        <strain evidence="2 3">DHOM06</strain>
    </source>
</reference>
<dbReference type="Proteomes" id="UP000256838">
    <property type="component" value="Unassembled WGS sequence"/>
</dbReference>
<gene>
    <name evidence="2" type="ORF">DWV00_22370</name>
</gene>
<protein>
    <submittedName>
        <fullName evidence="2">Uncharacterized protein</fullName>
    </submittedName>
</protein>
<proteinExistence type="predicted"/>
<sequence>MHRSGSPETEDRFTHDERLTHTSPPTPSVRDDTIHTHEFNNDPLEHRPASGPPHSHGMPPMPPVDPAFGSGGAGGQPNRPGKLGMVDRFFQQAVPVAGTLMSIGSSLANIVLNAVKTILNIAETAAKDTEQLSRK</sequence>
<evidence type="ECO:0000313" key="3">
    <source>
        <dbReference type="Proteomes" id="UP000256838"/>
    </source>
</evidence>
<organism evidence="2 3">
    <name type="scientific">Trinickia dinghuensis</name>
    <dbReference type="NCBI Taxonomy" id="2291023"/>
    <lineage>
        <taxon>Bacteria</taxon>
        <taxon>Pseudomonadati</taxon>
        <taxon>Pseudomonadota</taxon>
        <taxon>Betaproteobacteria</taxon>
        <taxon>Burkholderiales</taxon>
        <taxon>Burkholderiaceae</taxon>
        <taxon>Trinickia</taxon>
    </lineage>
</organism>
<dbReference type="EMBL" id="QRGA01000013">
    <property type="protein sequence ID" value="RDU96740.1"/>
    <property type="molecule type" value="Genomic_DNA"/>
</dbReference>
<keyword evidence="3" id="KW-1185">Reference proteome</keyword>
<evidence type="ECO:0000256" key="1">
    <source>
        <dbReference type="SAM" id="MobiDB-lite"/>
    </source>
</evidence>
<comment type="caution">
    <text evidence="2">The sequence shown here is derived from an EMBL/GenBank/DDBJ whole genome shotgun (WGS) entry which is preliminary data.</text>
</comment>
<name>A0A3D8JV58_9BURK</name>
<accession>A0A3D8JV58</accession>
<evidence type="ECO:0000313" key="2">
    <source>
        <dbReference type="EMBL" id="RDU96740.1"/>
    </source>
</evidence>